<keyword evidence="2" id="KW-1185">Reference proteome</keyword>
<proteinExistence type="predicted"/>
<sequence length="474" mass="55029">MSTHINNTLSFQLGMLTYQNKQAQLHTIRAPLLLRLLLSASKIGGSVSLEQWQAAIHRETTNDTILERSQILRVIQDIEQTFKKLEIPITIEYAPRHRSSGPWTLKFTSNTITLDTHREQPLFLQRIIFNPSDSTDPQWFKQLSNIILILLNSDALYMQNLPYEAAEILISADKLSLTPDMQGLLLLRHAKALKAAGDFFAAKEITESIIQNKLFTPASAIGSYARFYLARIDYDSAPRLHYAALLESCPPPPAYPHANYTTLMHWHNLQALLLRRKIENQTHPDIENFRQALYHIEEALYLAFWSSNLNEAQNYIINLAFLFQRMLKYGWSNIENILTCYQISLAFSDKCGCGERSILDRIFFAQFYWENEAEILSCTVSRTFLSDELNPTKEEFYTNALNILRNNDDYRQKIDIYLLYAKYAQKYLKHKQKYPIIQTAIQLLETDELYSENSDFDHKEEIKKLKAMLSKAFC</sequence>
<evidence type="ECO:0008006" key="3">
    <source>
        <dbReference type="Google" id="ProtNLM"/>
    </source>
</evidence>
<reference evidence="1 2" key="1">
    <citation type="submission" date="2018-06" db="EMBL/GenBank/DDBJ databases">
        <authorList>
            <consortium name="Pathogen Informatics"/>
            <person name="Doyle S."/>
        </authorList>
    </citation>
    <scope>NUCLEOTIDE SEQUENCE [LARGE SCALE GENOMIC DNA]</scope>
    <source>
        <strain evidence="1 2">NCTC13337</strain>
    </source>
</reference>
<gene>
    <name evidence="1" type="ORF">NCTC13337_01661</name>
</gene>
<evidence type="ECO:0000313" key="1">
    <source>
        <dbReference type="EMBL" id="SUO95945.1"/>
    </source>
</evidence>
<name>A0A380MTQ8_9GAMM</name>
<protein>
    <recommendedName>
        <fullName evidence="3">DNA-binding transcriptional activator of the SARP family</fullName>
    </recommendedName>
</protein>
<organism evidence="1 2">
    <name type="scientific">Suttonella ornithocola</name>
    <dbReference type="NCBI Taxonomy" id="279832"/>
    <lineage>
        <taxon>Bacteria</taxon>
        <taxon>Pseudomonadati</taxon>
        <taxon>Pseudomonadota</taxon>
        <taxon>Gammaproteobacteria</taxon>
        <taxon>Cardiobacteriales</taxon>
        <taxon>Cardiobacteriaceae</taxon>
        <taxon>Suttonella</taxon>
    </lineage>
</organism>
<evidence type="ECO:0000313" key="2">
    <source>
        <dbReference type="Proteomes" id="UP000254601"/>
    </source>
</evidence>
<dbReference type="Proteomes" id="UP000254601">
    <property type="component" value="Unassembled WGS sequence"/>
</dbReference>
<accession>A0A380MTQ8</accession>
<dbReference type="EMBL" id="UHIC01000001">
    <property type="protein sequence ID" value="SUO95945.1"/>
    <property type="molecule type" value="Genomic_DNA"/>
</dbReference>
<dbReference type="AlphaFoldDB" id="A0A380MTQ8"/>
<dbReference type="RefSeq" id="WP_072576610.1">
    <property type="nucleotide sequence ID" value="NZ_LWHB01000085.1"/>
</dbReference>